<comment type="caution">
    <text evidence="3">The sequence shown here is derived from an EMBL/GenBank/DDBJ whole genome shotgun (WGS) entry which is preliminary data.</text>
</comment>
<dbReference type="Gene3D" id="3.40.710.10">
    <property type="entry name" value="DD-peptidase/beta-lactamase superfamily"/>
    <property type="match status" value="1"/>
</dbReference>
<keyword evidence="1" id="KW-0472">Membrane</keyword>
<dbReference type="Pfam" id="PF00144">
    <property type="entry name" value="Beta-lactamase"/>
    <property type="match status" value="1"/>
</dbReference>
<evidence type="ECO:0000313" key="4">
    <source>
        <dbReference type="Proteomes" id="UP000306402"/>
    </source>
</evidence>
<feature type="domain" description="Beta-lactamase-related" evidence="2">
    <location>
        <begin position="57"/>
        <end position="367"/>
    </location>
</feature>
<dbReference type="Proteomes" id="UP000306402">
    <property type="component" value="Unassembled WGS sequence"/>
</dbReference>
<keyword evidence="4" id="KW-1185">Reference proteome</keyword>
<evidence type="ECO:0000313" key="3">
    <source>
        <dbReference type="EMBL" id="TLV02720.1"/>
    </source>
</evidence>
<dbReference type="AlphaFoldDB" id="A0A5R9L382"/>
<accession>A0A5R9L382</accession>
<name>A0A5R9L382_9BACT</name>
<dbReference type="InterPro" id="IPR050491">
    <property type="entry name" value="AmpC-like"/>
</dbReference>
<feature type="transmembrane region" description="Helical" evidence="1">
    <location>
        <begin position="396"/>
        <end position="418"/>
    </location>
</feature>
<reference evidence="3 4" key="1">
    <citation type="submission" date="2019-05" db="EMBL/GenBank/DDBJ databases">
        <authorList>
            <person name="Qu J.-H."/>
        </authorList>
    </citation>
    <scope>NUCLEOTIDE SEQUENCE [LARGE SCALE GENOMIC DNA]</scope>
    <source>
        <strain evidence="3 4">T17</strain>
    </source>
</reference>
<dbReference type="SUPFAM" id="SSF56601">
    <property type="entry name" value="beta-lactamase/transpeptidase-like"/>
    <property type="match status" value="1"/>
</dbReference>
<evidence type="ECO:0000259" key="2">
    <source>
        <dbReference type="Pfam" id="PF00144"/>
    </source>
</evidence>
<dbReference type="InterPro" id="IPR012338">
    <property type="entry name" value="Beta-lactam/transpept-like"/>
</dbReference>
<dbReference type="EMBL" id="VCEJ01000002">
    <property type="protein sequence ID" value="TLV02720.1"/>
    <property type="molecule type" value="Genomic_DNA"/>
</dbReference>
<dbReference type="PANTHER" id="PTHR46825:SF9">
    <property type="entry name" value="BETA-LACTAMASE-RELATED DOMAIN-CONTAINING PROTEIN"/>
    <property type="match status" value="1"/>
</dbReference>
<dbReference type="InterPro" id="IPR001466">
    <property type="entry name" value="Beta-lactam-related"/>
</dbReference>
<evidence type="ECO:0000256" key="1">
    <source>
        <dbReference type="SAM" id="Phobius"/>
    </source>
</evidence>
<proteinExistence type="predicted"/>
<keyword evidence="1" id="KW-0812">Transmembrane</keyword>
<organism evidence="3 4">
    <name type="scientific">Dyadobacter luticola</name>
    <dbReference type="NCBI Taxonomy" id="1979387"/>
    <lineage>
        <taxon>Bacteria</taxon>
        <taxon>Pseudomonadati</taxon>
        <taxon>Bacteroidota</taxon>
        <taxon>Cytophagia</taxon>
        <taxon>Cytophagales</taxon>
        <taxon>Spirosomataceae</taxon>
        <taxon>Dyadobacter</taxon>
    </lineage>
</organism>
<sequence>MQSFKQSGVVRAFSADFCASSSKAMHYFRTFLCFIFAIISLILQPVNAQNSRKSQEIDQYLREIQAKSNIPGFAIAVVTKDSVIFSKGYGADSKGIPINSRSPFAIASLSKAFTAMAVMQLAEQGKMNIDNSINQYIPTFKLADPRGAKMTVRQVLNQVSGLNDKVFPELAFKTEPENLDKAIERLNDVKLADDPGTRFTYHNPNYQILAKVVEQVSGQPFDKYLEANIFKPLQMSGTKSVSSTSALSSSSSGFSDGHIFAFGKAIPLHEPDWFIEGAAGVVSTADDMAKWLRLQLNQGKLGDVTLLDSTTLKMMHNAPTGKPYGMGWFVGKDGTLSHSGILWTYSAEQIITKNGYGVVILFNGGINAFEDYHAFIQGVTDILENKKPEVPTFPAWVFPITLNVALLIGIFFVILRLFRIEQWYRNHQKRPRWKSRLLLFSRLVPMLILVLLPVLVTMLSGRVLSWRRIYLMAPDFLTLFSIVALLNLVLVFSRLLSFNARPLKPN</sequence>
<feature type="transmembrane region" description="Helical" evidence="1">
    <location>
        <begin position="439"/>
        <end position="464"/>
    </location>
</feature>
<feature type="transmembrane region" description="Helical" evidence="1">
    <location>
        <begin position="476"/>
        <end position="496"/>
    </location>
</feature>
<keyword evidence="1" id="KW-1133">Transmembrane helix</keyword>
<protein>
    <submittedName>
        <fullName evidence="3">Beta-lactamase family protein</fullName>
    </submittedName>
</protein>
<gene>
    <name evidence="3" type="ORF">FEN17_03620</name>
</gene>
<dbReference type="OrthoDB" id="9797709at2"/>
<dbReference type="PANTHER" id="PTHR46825">
    <property type="entry name" value="D-ALANYL-D-ALANINE-CARBOXYPEPTIDASE/ENDOPEPTIDASE AMPH"/>
    <property type="match status" value="1"/>
</dbReference>